<comment type="caution">
    <text evidence="1">The sequence shown here is derived from an EMBL/GenBank/DDBJ whole genome shotgun (WGS) entry which is preliminary data.</text>
</comment>
<dbReference type="OrthoDB" id="418757at2759"/>
<feature type="non-terminal residue" evidence="1">
    <location>
        <position position="1"/>
    </location>
</feature>
<organism evidence="1 2">
    <name type="scientific">Mucuna pruriens</name>
    <name type="common">Velvet bean</name>
    <name type="synonym">Dolichos pruriens</name>
    <dbReference type="NCBI Taxonomy" id="157652"/>
    <lineage>
        <taxon>Eukaryota</taxon>
        <taxon>Viridiplantae</taxon>
        <taxon>Streptophyta</taxon>
        <taxon>Embryophyta</taxon>
        <taxon>Tracheophyta</taxon>
        <taxon>Spermatophyta</taxon>
        <taxon>Magnoliopsida</taxon>
        <taxon>eudicotyledons</taxon>
        <taxon>Gunneridae</taxon>
        <taxon>Pentapetalae</taxon>
        <taxon>rosids</taxon>
        <taxon>fabids</taxon>
        <taxon>Fabales</taxon>
        <taxon>Fabaceae</taxon>
        <taxon>Papilionoideae</taxon>
        <taxon>50 kb inversion clade</taxon>
        <taxon>NPAAA clade</taxon>
        <taxon>indigoferoid/millettioid clade</taxon>
        <taxon>Phaseoleae</taxon>
        <taxon>Mucuna</taxon>
    </lineage>
</organism>
<dbReference type="AlphaFoldDB" id="A0A371E6V7"/>
<keyword evidence="2" id="KW-1185">Reference proteome</keyword>
<accession>A0A371E6V7</accession>
<reference evidence="1" key="1">
    <citation type="submission" date="2018-05" db="EMBL/GenBank/DDBJ databases">
        <title>Draft genome of Mucuna pruriens seed.</title>
        <authorList>
            <person name="Nnadi N.E."/>
            <person name="Vos R."/>
            <person name="Hasami M.H."/>
            <person name="Devisetty U.K."/>
            <person name="Aguiy J.C."/>
        </authorList>
    </citation>
    <scope>NUCLEOTIDE SEQUENCE [LARGE SCALE GENOMIC DNA]</scope>
    <source>
        <strain evidence="1">JCA_2017</strain>
    </source>
</reference>
<dbReference type="Proteomes" id="UP000257109">
    <property type="component" value="Unassembled WGS sequence"/>
</dbReference>
<proteinExistence type="predicted"/>
<dbReference type="EMBL" id="QJKJ01015953">
    <property type="protein sequence ID" value="RDX61733.1"/>
    <property type="molecule type" value="Genomic_DNA"/>
</dbReference>
<gene>
    <name evidence="1" type="ORF">CR513_60012</name>
</gene>
<sequence>MMQHSLYFVSSVEQKLEDYVGTLATGSTHIFIQLDRLDLDLEKWKMKELLFVKKMHLPIFATQKPESMSDEE</sequence>
<evidence type="ECO:0000313" key="2">
    <source>
        <dbReference type="Proteomes" id="UP000257109"/>
    </source>
</evidence>
<evidence type="ECO:0000313" key="1">
    <source>
        <dbReference type="EMBL" id="RDX61733.1"/>
    </source>
</evidence>
<name>A0A371E6V7_MUCPR</name>
<protein>
    <submittedName>
        <fullName evidence="1">Uncharacterized protein</fullName>
    </submittedName>
</protein>